<dbReference type="InterPro" id="IPR052367">
    <property type="entry name" value="Thiosulfate_ST/Rhodanese-like"/>
</dbReference>
<evidence type="ECO:0000256" key="1">
    <source>
        <dbReference type="SAM" id="SignalP"/>
    </source>
</evidence>
<dbReference type="Gene3D" id="3.40.250.10">
    <property type="entry name" value="Rhodanese-like domain"/>
    <property type="match status" value="1"/>
</dbReference>
<organism evidence="3 4">
    <name type="scientific">Zhongshania arctica</name>
    <dbReference type="NCBI Taxonomy" id="3238302"/>
    <lineage>
        <taxon>Bacteria</taxon>
        <taxon>Pseudomonadati</taxon>
        <taxon>Pseudomonadota</taxon>
        <taxon>Gammaproteobacteria</taxon>
        <taxon>Cellvibrionales</taxon>
        <taxon>Spongiibacteraceae</taxon>
        <taxon>Zhongshania</taxon>
    </lineage>
</organism>
<dbReference type="RefSeq" id="WP_368375324.1">
    <property type="nucleotide sequence ID" value="NZ_JBFRYB010000001.1"/>
</dbReference>
<comment type="caution">
    <text evidence="3">The sequence shown here is derived from an EMBL/GenBank/DDBJ whole genome shotgun (WGS) entry which is preliminary data.</text>
</comment>
<dbReference type="PANTHER" id="PTHR45431:SF3">
    <property type="entry name" value="RHODANESE-LIKE DOMAIN-CONTAINING PROTEIN 15, CHLOROPLASTIC"/>
    <property type="match status" value="1"/>
</dbReference>
<dbReference type="CDD" id="cd00158">
    <property type="entry name" value="RHOD"/>
    <property type="match status" value="1"/>
</dbReference>
<evidence type="ECO:0000313" key="4">
    <source>
        <dbReference type="Proteomes" id="UP001557484"/>
    </source>
</evidence>
<dbReference type="InterPro" id="IPR001763">
    <property type="entry name" value="Rhodanese-like_dom"/>
</dbReference>
<dbReference type="InterPro" id="IPR036873">
    <property type="entry name" value="Rhodanese-like_dom_sf"/>
</dbReference>
<keyword evidence="1" id="KW-0732">Signal</keyword>
<keyword evidence="4" id="KW-1185">Reference proteome</keyword>
<feature type="signal peptide" evidence="1">
    <location>
        <begin position="1"/>
        <end position="24"/>
    </location>
</feature>
<dbReference type="EMBL" id="JBFRYB010000001">
    <property type="protein sequence ID" value="MEX1665217.1"/>
    <property type="molecule type" value="Genomic_DNA"/>
</dbReference>
<protein>
    <submittedName>
        <fullName evidence="3">Rhodanese-like domain-containing protein</fullName>
    </submittedName>
</protein>
<evidence type="ECO:0000313" key="3">
    <source>
        <dbReference type="EMBL" id="MEX1665217.1"/>
    </source>
</evidence>
<dbReference type="SUPFAM" id="SSF52821">
    <property type="entry name" value="Rhodanese/Cell cycle control phosphatase"/>
    <property type="match status" value="1"/>
</dbReference>
<reference evidence="3 4" key="1">
    <citation type="journal article" date="2011" name="Int. J. Syst. Evol. Microbiol.">
        <title>Zhongshania antarctica gen. nov., sp. nov. and Zhongshania guokunii sp. nov., gammaproteobacteria respectively isolated from coastal attached (fast) ice and surface seawater of the Antarctic.</title>
        <authorList>
            <person name="Li H.J."/>
            <person name="Zhang X.Y."/>
            <person name="Chen C.X."/>
            <person name="Zhang Y.J."/>
            <person name="Gao Z.M."/>
            <person name="Yu Y."/>
            <person name="Chen X.L."/>
            <person name="Chen B."/>
            <person name="Zhang Y.Z."/>
        </authorList>
    </citation>
    <scope>NUCLEOTIDE SEQUENCE [LARGE SCALE GENOMIC DNA]</scope>
    <source>
        <strain evidence="3 4">R06B22</strain>
    </source>
</reference>
<accession>A0ABV3TVJ6</accession>
<feature type="domain" description="Rhodanese" evidence="2">
    <location>
        <begin position="22"/>
        <end position="111"/>
    </location>
</feature>
<dbReference type="PROSITE" id="PS50206">
    <property type="entry name" value="RHODANESE_3"/>
    <property type="match status" value="1"/>
</dbReference>
<evidence type="ECO:0000259" key="2">
    <source>
        <dbReference type="PROSITE" id="PS50206"/>
    </source>
</evidence>
<dbReference type="PANTHER" id="PTHR45431">
    <property type="entry name" value="RHODANESE-LIKE DOMAIN-CONTAINING PROTEIN 15, CHLOROPLASTIC"/>
    <property type="match status" value="1"/>
</dbReference>
<dbReference type="SMART" id="SM00450">
    <property type="entry name" value="RHOD"/>
    <property type="match status" value="1"/>
</dbReference>
<sequence length="112" mass="12314">MNWRKLISCCVFFIIIPFSSISYADPVWIDVRSAGEHMIDNIEGDTRISHGEIVAEANKMFSDKDTEIILYCRSGGRASKARSALLDAGYTNVSNVGGINDARKARGLSEAQ</sequence>
<gene>
    <name evidence="3" type="ORF">AB4875_06935</name>
</gene>
<feature type="chain" id="PRO_5046671926" evidence="1">
    <location>
        <begin position="25"/>
        <end position="112"/>
    </location>
</feature>
<dbReference type="Pfam" id="PF00581">
    <property type="entry name" value="Rhodanese"/>
    <property type="match status" value="1"/>
</dbReference>
<name>A0ABV3TVJ6_9GAMM</name>
<proteinExistence type="predicted"/>
<dbReference type="Proteomes" id="UP001557484">
    <property type="component" value="Unassembled WGS sequence"/>
</dbReference>